<keyword evidence="2" id="KW-1185">Reference proteome</keyword>
<organism evidence="1 2">
    <name type="scientific">Neofusicoccum parvum</name>
    <dbReference type="NCBI Taxonomy" id="310453"/>
    <lineage>
        <taxon>Eukaryota</taxon>
        <taxon>Fungi</taxon>
        <taxon>Dikarya</taxon>
        <taxon>Ascomycota</taxon>
        <taxon>Pezizomycotina</taxon>
        <taxon>Dothideomycetes</taxon>
        <taxon>Dothideomycetes incertae sedis</taxon>
        <taxon>Botryosphaeriales</taxon>
        <taxon>Botryosphaeriaceae</taxon>
        <taxon>Neofusicoccum</taxon>
    </lineage>
</organism>
<sequence>MASIHDLPAELLGEIAGHLDNERRRDHCPAWDGDRDRSNPRNPVLKFCLVSKLFLRVAEPLLYSFFSNGIERDWRAHPHRRAFLHRIIQRPDLAARVSEIRIGVLDEEFGKVTRPKRSMYGMYNIGGYEDSDDDSDLDPYHANNVLHHQPEDDGADDASDGGDEAAIQNLNSRSDRLAFTSAAHHIDMHNKSAWLEELRSGSPNAELVLLLCLTPNLTKLVLGLPDKSGYDYNYRSFRSLLSQVRQDVASARTTGPLRALRTLYIEFDAEKVESVFALGFPAHYMRDFFYLPSLQELKGYKITTKVRYTEGIESDDDMDDDDMDDGQDDPSTSSDSTDISDSDGAFDPPNTPSHPTWPKRTSPIKSLTLNSANITNDSLSQLLSACTALSTLSCAWSDDFDTPNPMDTERSHIFWPPHILRALAPHASTLTSLTLHADHPFHDEPGIMGMAEDLARLGSLKSLAALRHLAVSALLLTGSLRRDLVAARSRRTGRCGRVWRTRKPAEGYAALADVFPDALEALVVRCRAEGAPVLRFLEPLVVEVARRAGAGKMPRLRRWELEGGWGKRLPPERVAEVCTLLGGSGVDLVLDGETYGSEVSLSPGASVAKRGGCWLTVVDLGPADVDVDEADAPEGWEGL</sequence>
<accession>A0ACB5RXM2</accession>
<protein>
    <submittedName>
        <fullName evidence="1">Uncharacterized protein</fullName>
    </submittedName>
</protein>
<evidence type="ECO:0000313" key="1">
    <source>
        <dbReference type="EMBL" id="GME25264.1"/>
    </source>
</evidence>
<proteinExistence type="predicted"/>
<name>A0ACB5RXM2_9PEZI</name>
<dbReference type="EMBL" id="BSXG01000018">
    <property type="protein sequence ID" value="GME25264.1"/>
    <property type="molecule type" value="Genomic_DNA"/>
</dbReference>
<dbReference type="Proteomes" id="UP001165186">
    <property type="component" value="Unassembled WGS sequence"/>
</dbReference>
<reference evidence="1" key="1">
    <citation type="submission" date="2024-09" db="EMBL/GenBank/DDBJ databases">
        <title>Draft Genome Sequences of Neofusicoccum parvum.</title>
        <authorList>
            <person name="Ashida A."/>
            <person name="Camagna M."/>
            <person name="Tanaka A."/>
            <person name="Takemoto D."/>
        </authorList>
    </citation>
    <scope>NUCLEOTIDE SEQUENCE</scope>
    <source>
        <strain evidence="1">PPO83</strain>
    </source>
</reference>
<gene>
    <name evidence="1" type="primary">g12780</name>
    <name evidence="1" type="ORF">NpPPO83_00012780</name>
</gene>
<comment type="caution">
    <text evidence="1">The sequence shown here is derived from an EMBL/GenBank/DDBJ whole genome shotgun (WGS) entry which is preliminary data.</text>
</comment>
<evidence type="ECO:0000313" key="2">
    <source>
        <dbReference type="Proteomes" id="UP001165186"/>
    </source>
</evidence>